<keyword evidence="2" id="KW-1185">Reference proteome</keyword>
<dbReference type="InterPro" id="IPR032675">
    <property type="entry name" value="LRR_dom_sf"/>
</dbReference>
<dbReference type="AlphaFoldDB" id="A0A1J8QS99"/>
<name>A0A1J8QS99_9AGAM</name>
<accession>A0A1J8QS99</accession>
<reference evidence="1 2" key="1">
    <citation type="submission" date="2016-03" db="EMBL/GenBank/DDBJ databases">
        <title>Comparative genomics of the ectomycorrhizal sister species Rhizopogon vinicolor and Rhizopogon vesiculosus (Basidiomycota: Boletales) reveals a divergence of the mating type B locus.</title>
        <authorList>
            <person name="Mujic A.B."/>
            <person name="Kuo A."/>
            <person name="Tritt A."/>
            <person name="Lipzen A."/>
            <person name="Chen C."/>
            <person name="Johnson J."/>
            <person name="Sharma A."/>
            <person name="Barry K."/>
            <person name="Grigoriev I.V."/>
            <person name="Spatafora J.W."/>
        </authorList>
    </citation>
    <scope>NUCLEOTIDE SEQUENCE [LARGE SCALE GENOMIC DNA]</scope>
    <source>
        <strain evidence="1 2">AM-OR11-056</strain>
    </source>
</reference>
<dbReference type="GO" id="GO:0019005">
    <property type="term" value="C:SCF ubiquitin ligase complex"/>
    <property type="evidence" value="ECO:0007669"/>
    <property type="project" value="TreeGrafter"/>
</dbReference>
<organism evidence="1 2">
    <name type="scientific">Rhizopogon vesiculosus</name>
    <dbReference type="NCBI Taxonomy" id="180088"/>
    <lineage>
        <taxon>Eukaryota</taxon>
        <taxon>Fungi</taxon>
        <taxon>Dikarya</taxon>
        <taxon>Basidiomycota</taxon>
        <taxon>Agaricomycotina</taxon>
        <taxon>Agaricomycetes</taxon>
        <taxon>Agaricomycetidae</taxon>
        <taxon>Boletales</taxon>
        <taxon>Suillineae</taxon>
        <taxon>Rhizopogonaceae</taxon>
        <taxon>Rhizopogon</taxon>
    </lineage>
</organism>
<proteinExistence type="predicted"/>
<gene>
    <name evidence="1" type="ORF">AZE42_08378</name>
</gene>
<dbReference type="Proteomes" id="UP000183567">
    <property type="component" value="Unassembled WGS sequence"/>
</dbReference>
<protein>
    <recommendedName>
        <fullName evidence="3">F-box domain-containing protein</fullName>
    </recommendedName>
</protein>
<evidence type="ECO:0008006" key="3">
    <source>
        <dbReference type="Google" id="ProtNLM"/>
    </source>
</evidence>
<comment type="caution">
    <text evidence="1">The sequence shown here is derived from an EMBL/GenBank/DDBJ whole genome shotgun (WGS) entry which is preliminary data.</text>
</comment>
<dbReference type="PANTHER" id="PTHR13318">
    <property type="entry name" value="PARTNER OF PAIRED, ISOFORM B-RELATED"/>
    <property type="match status" value="1"/>
</dbReference>
<dbReference type="EMBL" id="LVVM01002656">
    <property type="protein sequence ID" value="OJA16321.1"/>
    <property type="molecule type" value="Genomic_DNA"/>
</dbReference>
<dbReference type="OrthoDB" id="3543113at2759"/>
<dbReference type="PANTHER" id="PTHR13318:SF95">
    <property type="entry name" value="F-BOX PROTEIN YLR352W"/>
    <property type="match status" value="1"/>
</dbReference>
<sequence>MSRIPLILKQTLGRPLFTREWKIFTQNARRIHSLAIDHCMLDKITDQVVEALVSTPSSALLPNLRKLQWLDDRECFLPLLRTLIVPTITSIRLGSGSYQNWVSSFSKTALLASLGACCPSIREFDCVYRGFDEISDAVSEVICGCRELVHLKTGFLNAQALAHLASLPSLKSLHFRLSYDTVDNMDTPPISSIPMFTSKLDELSVTAISHAHLTQYLRNVRFLSCPSVVLSLDFTWNYPDEPYDPLHIPKLIVSFSECFSSVLEQLRVQISFGYEDERILHDNRFALGFDVIAPLLQFSRLRKLDLNWFCTSNVDDEAFKNMVQSWPLLEEFCFGSGDRWLVPPSLTFTGLVHLIQHCRHLYHIDIHFAACPINTASEPFSTTLPNEMIGRFFVGFSPIVDPMAVACQLHALLPNLIQVTRHEWEDDEREVPFSDEWDRAEGYLRVFARDAVLREQMGEFWEES</sequence>
<evidence type="ECO:0000313" key="2">
    <source>
        <dbReference type="Proteomes" id="UP000183567"/>
    </source>
</evidence>
<dbReference type="Gene3D" id="3.80.10.10">
    <property type="entry name" value="Ribonuclease Inhibitor"/>
    <property type="match status" value="1"/>
</dbReference>
<dbReference type="STRING" id="180088.A0A1J8QS99"/>
<dbReference type="SUPFAM" id="SSF52047">
    <property type="entry name" value="RNI-like"/>
    <property type="match status" value="1"/>
</dbReference>
<dbReference type="GO" id="GO:0031146">
    <property type="term" value="P:SCF-dependent proteasomal ubiquitin-dependent protein catabolic process"/>
    <property type="evidence" value="ECO:0007669"/>
    <property type="project" value="TreeGrafter"/>
</dbReference>
<evidence type="ECO:0000313" key="1">
    <source>
        <dbReference type="EMBL" id="OJA16321.1"/>
    </source>
</evidence>